<dbReference type="InterPro" id="IPR023828">
    <property type="entry name" value="Peptidase_S8_Ser-AS"/>
</dbReference>
<evidence type="ECO:0000313" key="9">
    <source>
        <dbReference type="EMBL" id="SNW06097.1"/>
    </source>
</evidence>
<feature type="active site" description="Charge relay system" evidence="6">
    <location>
        <position position="127"/>
    </location>
</feature>
<dbReference type="PROSITE" id="PS00136">
    <property type="entry name" value="SUBTILASE_ASP"/>
    <property type="match status" value="1"/>
</dbReference>
<evidence type="ECO:0000256" key="2">
    <source>
        <dbReference type="ARBA" id="ARBA00022670"/>
    </source>
</evidence>
<dbReference type="InterPro" id="IPR005546">
    <property type="entry name" value="Autotransporte_beta"/>
</dbReference>
<gene>
    <name evidence="9" type="ORF">SAMEA4384070_04663</name>
</gene>
<evidence type="ECO:0000259" key="8">
    <source>
        <dbReference type="PROSITE" id="PS51208"/>
    </source>
</evidence>
<dbReference type="PROSITE" id="PS00137">
    <property type="entry name" value="SUBTILASE_HIS"/>
    <property type="match status" value="1"/>
</dbReference>
<dbReference type="EMBL" id="LT906479">
    <property type="protein sequence ID" value="SNW06097.1"/>
    <property type="molecule type" value="Genomic_DNA"/>
</dbReference>
<dbReference type="AlphaFoldDB" id="A0A240CDP0"/>
<dbReference type="InterPro" id="IPR034061">
    <property type="entry name" value="Peptidases_S8_Autotransporter"/>
</dbReference>
<evidence type="ECO:0000256" key="1">
    <source>
        <dbReference type="ARBA" id="ARBA00011073"/>
    </source>
</evidence>
<dbReference type="PANTHER" id="PTHR43399">
    <property type="entry name" value="SUBTILISIN-RELATED"/>
    <property type="match status" value="1"/>
</dbReference>
<dbReference type="GO" id="GO:0019867">
    <property type="term" value="C:outer membrane"/>
    <property type="evidence" value="ECO:0007669"/>
    <property type="project" value="InterPro"/>
</dbReference>
<evidence type="ECO:0000256" key="7">
    <source>
        <dbReference type="SAM" id="SignalP"/>
    </source>
</evidence>
<dbReference type="InterPro" id="IPR036709">
    <property type="entry name" value="Autotransporte_beta_dom_sf"/>
</dbReference>
<dbReference type="Pfam" id="PF12951">
    <property type="entry name" value="PATR"/>
    <property type="match status" value="1"/>
</dbReference>
<dbReference type="PROSITE" id="PS51208">
    <property type="entry name" value="AUTOTRANSPORTER"/>
    <property type="match status" value="1"/>
</dbReference>
<name>A0A240CDP0_SERFI</name>
<evidence type="ECO:0000256" key="6">
    <source>
        <dbReference type="PROSITE-ProRule" id="PRU01240"/>
    </source>
</evidence>
<evidence type="ECO:0000313" key="10">
    <source>
        <dbReference type="Proteomes" id="UP000215134"/>
    </source>
</evidence>
<dbReference type="SUPFAM" id="SSF52743">
    <property type="entry name" value="Subtilisin-like"/>
    <property type="match status" value="1"/>
</dbReference>
<keyword evidence="4 6" id="KW-0378">Hydrolase</keyword>
<keyword evidence="2 6" id="KW-0645">Protease</keyword>
<dbReference type="GeneID" id="75029782"/>
<dbReference type="EC" id="3.4.21.-" evidence="9"/>
<sequence length="1001" mass="104516">MATTGLDNRGGAQRSLWRLKTLVCCMALAGYAQAGPYVESGKAGDPASWRTPEFQTGWGLGGMHADAAYAQGVNGAGVNIGILDSGFDSAHPEFDPARFHSVTASGNDLNGAAFSVSGEKNDNNDSHGTKVSGVIGASRDGAGMHGVAYGADIYVGNTNQNDGFLFGPGPDANYFTAVYNALQAAGVRVINNSWGSQPKDVSYDTLAGLQAAYAQHFGKITWLDAAAKVSREGVINVFSAGNSGYRNASVRSALPYFRPELEGHWLAVSGMRENGSQIYNQCGAAKYWCVAAPTIVTSTGLDGSYSSFNGTSAAAPHATGALALIMARFPYMTNQQALSVLFTTAEQVAGQMSEAPIALTGWGLPNLQNAMAGPGQLLGSFDANLPAGITDTWSNNISDKALQQRREEDRAEHDAWLQRLQDKGWQQGLAANASLEEQSEYATGMAREAAYQQRAYQGSLTKSGEGTLVLTGANTYTGPTQVNAGLLAVNGSLASDVSVQGSGILGGAGSVGSLAVHRGGTVAPGNSIGTLSVANDLGFDPGSRYAVEVGPNGRSDRIVSGGSATIDGGEVAVSLENSGNLLSQSEARSLLGQEYNILSARRGISGRFDAVAPNYLFLGTGLSYRPNQVTLSVGRNDTAFADVAQTQNERAVAAAADALAAGNPVYESILTSGTAGEARQAFRQLSGQIHADIASALVNDSRYLREALNGRLRQAAGLAASPEIKADEGGAWAQLLGAWDHASGDANATGYQASTYGVLLGLDSALADDWRLGVATGYTRTSLDGGYGANGDSDNYHLATYGGKQWGALALRGGASYSWHRIDTARSVNYGQQSDRETAKYSARTEQAFVEAGYGVKTAWVDLEPFANLAYVNFKNNGIAEDGGAAALQGDKQHTDATVSTLGLRADTQWQAGKTTRVALRGELGWQHQYGELERGTGLRFSGGNAPFVVNSVPVSRDGMVLKAGAEVAVNDNATLSLGYGGLLSQNHQDNSVNAGFTWRF</sequence>
<dbReference type="PROSITE" id="PS00138">
    <property type="entry name" value="SUBTILASE_SER"/>
    <property type="match status" value="1"/>
</dbReference>
<dbReference type="InterPro" id="IPR015500">
    <property type="entry name" value="Peptidase_S8_subtilisin-rel"/>
</dbReference>
<dbReference type="NCBIfam" id="TIGR01414">
    <property type="entry name" value="autotrans_barl"/>
    <property type="match status" value="1"/>
</dbReference>
<dbReference type="RefSeq" id="WP_095099761.1">
    <property type="nucleotide sequence ID" value="NZ_CAMIRJ010000017.1"/>
</dbReference>
<dbReference type="CDD" id="cd04848">
    <property type="entry name" value="Peptidases_S8_Autotransporter_serine_protease_like"/>
    <property type="match status" value="1"/>
</dbReference>
<feature type="signal peptide" evidence="7">
    <location>
        <begin position="1"/>
        <end position="34"/>
    </location>
</feature>
<dbReference type="NCBIfam" id="TIGR02601">
    <property type="entry name" value="autotrns_rpt"/>
    <property type="match status" value="1"/>
</dbReference>
<accession>A0A240CDP0</accession>
<dbReference type="OrthoDB" id="9780507at2"/>
<dbReference type="InterPro" id="IPR006315">
    <property type="entry name" value="OM_autotransptr_brl_dom"/>
</dbReference>
<dbReference type="InterPro" id="IPR036852">
    <property type="entry name" value="Peptidase_S8/S53_dom_sf"/>
</dbReference>
<evidence type="ECO:0000256" key="5">
    <source>
        <dbReference type="ARBA" id="ARBA00022825"/>
    </source>
</evidence>
<reference evidence="9 10" key="1">
    <citation type="submission" date="2017-06" db="EMBL/GenBank/DDBJ databases">
        <authorList>
            <consortium name="Pathogen Informatics"/>
        </authorList>
    </citation>
    <scope>NUCLEOTIDE SEQUENCE [LARGE SCALE GENOMIC DNA]</scope>
    <source>
        <strain evidence="9 10">NCTC12148</strain>
    </source>
</reference>
<dbReference type="PANTHER" id="PTHR43399:SF4">
    <property type="entry name" value="CELL WALL-ASSOCIATED PROTEASE"/>
    <property type="match status" value="1"/>
</dbReference>
<dbReference type="InterPro" id="IPR022398">
    <property type="entry name" value="Peptidase_S8_His-AS"/>
</dbReference>
<dbReference type="PRINTS" id="PR00723">
    <property type="entry name" value="SUBTILISIN"/>
</dbReference>
<dbReference type="Pfam" id="PF03797">
    <property type="entry name" value="Autotransporter"/>
    <property type="match status" value="1"/>
</dbReference>
<dbReference type="InterPro" id="IPR023827">
    <property type="entry name" value="Peptidase_S8_Asp-AS"/>
</dbReference>
<dbReference type="PROSITE" id="PS51892">
    <property type="entry name" value="SUBTILASE"/>
    <property type="match status" value="1"/>
</dbReference>
<feature type="domain" description="Autotransporter" evidence="8">
    <location>
        <begin position="724"/>
        <end position="1001"/>
    </location>
</feature>
<dbReference type="Gene3D" id="3.40.50.200">
    <property type="entry name" value="Peptidase S8/S53 domain"/>
    <property type="match status" value="1"/>
</dbReference>
<comment type="similarity">
    <text evidence="1 6">Belongs to the peptidase S8 family.</text>
</comment>
<evidence type="ECO:0000256" key="3">
    <source>
        <dbReference type="ARBA" id="ARBA00022729"/>
    </source>
</evidence>
<evidence type="ECO:0000256" key="4">
    <source>
        <dbReference type="ARBA" id="ARBA00022801"/>
    </source>
</evidence>
<feature type="active site" description="Charge relay system" evidence="6">
    <location>
        <position position="312"/>
    </location>
</feature>
<organism evidence="9 10">
    <name type="scientific">Serratia ficaria</name>
    <dbReference type="NCBI Taxonomy" id="61651"/>
    <lineage>
        <taxon>Bacteria</taxon>
        <taxon>Pseudomonadati</taxon>
        <taxon>Pseudomonadota</taxon>
        <taxon>Gammaproteobacteria</taxon>
        <taxon>Enterobacterales</taxon>
        <taxon>Yersiniaceae</taxon>
        <taxon>Serratia</taxon>
    </lineage>
</organism>
<dbReference type="GO" id="GO:0006508">
    <property type="term" value="P:proteolysis"/>
    <property type="evidence" value="ECO:0007669"/>
    <property type="project" value="UniProtKB-KW"/>
</dbReference>
<proteinExistence type="inferred from homology"/>
<dbReference type="SUPFAM" id="SSF103515">
    <property type="entry name" value="Autotransporter"/>
    <property type="match status" value="1"/>
</dbReference>
<feature type="active site" description="Charge relay system" evidence="6">
    <location>
        <position position="84"/>
    </location>
</feature>
<dbReference type="GO" id="GO:0004252">
    <property type="term" value="F:serine-type endopeptidase activity"/>
    <property type="evidence" value="ECO:0007669"/>
    <property type="project" value="UniProtKB-UniRule"/>
</dbReference>
<dbReference type="Proteomes" id="UP000215134">
    <property type="component" value="Chromosome 1"/>
</dbReference>
<keyword evidence="3 7" id="KW-0732">Signal</keyword>
<dbReference type="KEGG" id="sfj:SAMEA4384070_4663"/>
<dbReference type="InterPro" id="IPR013425">
    <property type="entry name" value="Autotrns_rpt"/>
</dbReference>
<protein>
    <submittedName>
        <fullName evidence="9">Extracellular serine protease</fullName>
        <ecNumber evidence="9">3.4.21.-</ecNumber>
    </submittedName>
</protein>
<dbReference type="Gene3D" id="2.40.128.130">
    <property type="entry name" value="Autotransporter beta-domain"/>
    <property type="match status" value="1"/>
</dbReference>
<keyword evidence="5 6" id="KW-0720">Serine protease</keyword>
<feature type="chain" id="PRO_5012037496" evidence="7">
    <location>
        <begin position="35"/>
        <end position="1001"/>
    </location>
</feature>
<dbReference type="InterPro" id="IPR000209">
    <property type="entry name" value="Peptidase_S8/S53_dom"/>
</dbReference>
<dbReference type="InterPro" id="IPR051048">
    <property type="entry name" value="Peptidase_S8/S53_subtilisin"/>
</dbReference>
<keyword evidence="10" id="KW-1185">Reference proteome</keyword>
<dbReference type="SMART" id="SM00869">
    <property type="entry name" value="Autotransporter"/>
    <property type="match status" value="1"/>
</dbReference>
<dbReference type="Pfam" id="PF00082">
    <property type="entry name" value="Peptidase_S8"/>
    <property type="match status" value="1"/>
</dbReference>